<dbReference type="Proteomes" id="UP001215598">
    <property type="component" value="Unassembled WGS sequence"/>
</dbReference>
<accession>A0AAD7MI99</accession>
<dbReference type="AlphaFoldDB" id="A0AAD7MI99"/>
<organism evidence="1 2">
    <name type="scientific">Mycena metata</name>
    <dbReference type="NCBI Taxonomy" id="1033252"/>
    <lineage>
        <taxon>Eukaryota</taxon>
        <taxon>Fungi</taxon>
        <taxon>Dikarya</taxon>
        <taxon>Basidiomycota</taxon>
        <taxon>Agaricomycotina</taxon>
        <taxon>Agaricomycetes</taxon>
        <taxon>Agaricomycetidae</taxon>
        <taxon>Agaricales</taxon>
        <taxon>Marasmiineae</taxon>
        <taxon>Mycenaceae</taxon>
        <taxon>Mycena</taxon>
    </lineage>
</organism>
<keyword evidence="2" id="KW-1185">Reference proteome</keyword>
<evidence type="ECO:0000313" key="2">
    <source>
        <dbReference type="Proteomes" id="UP001215598"/>
    </source>
</evidence>
<name>A0AAD7MI99_9AGAR</name>
<dbReference type="EMBL" id="JARKIB010000260">
    <property type="protein sequence ID" value="KAJ7718811.1"/>
    <property type="molecule type" value="Genomic_DNA"/>
</dbReference>
<sequence>MWCGLGIGWAVRVIFIFRRRISSLPPLYPSPPHFFSSPLTCTHHGRFRCYFLSIAADSSTASAGVRLHDAYISTGSTWCTRGYGVLSAGVGDGAGFRGRRGVWMCGVWVRGLSGNWVRAGGNALRDAAHLCPRFVCALIPFLLFTFLHPGAARALLCRCLDIDGVLSWTSGIPCGWRVALLLAPSPFFNYSFIPFLVLHAL</sequence>
<protein>
    <submittedName>
        <fullName evidence="1">Uncharacterized protein</fullName>
    </submittedName>
</protein>
<comment type="caution">
    <text evidence="1">The sequence shown here is derived from an EMBL/GenBank/DDBJ whole genome shotgun (WGS) entry which is preliminary data.</text>
</comment>
<evidence type="ECO:0000313" key="1">
    <source>
        <dbReference type="EMBL" id="KAJ7718811.1"/>
    </source>
</evidence>
<gene>
    <name evidence="1" type="ORF">B0H16DRAFT_1608253</name>
</gene>
<reference evidence="1" key="1">
    <citation type="submission" date="2023-03" db="EMBL/GenBank/DDBJ databases">
        <title>Massive genome expansion in bonnet fungi (Mycena s.s.) driven by repeated elements and novel gene families across ecological guilds.</title>
        <authorList>
            <consortium name="Lawrence Berkeley National Laboratory"/>
            <person name="Harder C.B."/>
            <person name="Miyauchi S."/>
            <person name="Viragh M."/>
            <person name="Kuo A."/>
            <person name="Thoen E."/>
            <person name="Andreopoulos B."/>
            <person name="Lu D."/>
            <person name="Skrede I."/>
            <person name="Drula E."/>
            <person name="Henrissat B."/>
            <person name="Morin E."/>
            <person name="Kohler A."/>
            <person name="Barry K."/>
            <person name="LaButti K."/>
            <person name="Morin E."/>
            <person name="Salamov A."/>
            <person name="Lipzen A."/>
            <person name="Mereny Z."/>
            <person name="Hegedus B."/>
            <person name="Baldrian P."/>
            <person name="Stursova M."/>
            <person name="Weitz H."/>
            <person name="Taylor A."/>
            <person name="Grigoriev I.V."/>
            <person name="Nagy L.G."/>
            <person name="Martin F."/>
            <person name="Kauserud H."/>
        </authorList>
    </citation>
    <scope>NUCLEOTIDE SEQUENCE</scope>
    <source>
        <strain evidence="1">CBHHK182m</strain>
    </source>
</reference>
<proteinExistence type="predicted"/>